<dbReference type="GO" id="GO:0003676">
    <property type="term" value="F:nucleic acid binding"/>
    <property type="evidence" value="ECO:0007669"/>
    <property type="project" value="InterPro"/>
</dbReference>
<reference evidence="2" key="1">
    <citation type="submission" date="2016-11" db="UniProtKB">
        <authorList>
            <consortium name="WormBaseParasite"/>
        </authorList>
    </citation>
    <scope>IDENTIFICATION</scope>
</reference>
<protein>
    <submittedName>
        <fullName evidence="2">RRM domain-containing protein</fullName>
    </submittedName>
</protein>
<organism evidence="1 2">
    <name type="scientific">Heterorhabditis bacteriophora</name>
    <name type="common">Entomopathogenic nematode worm</name>
    <dbReference type="NCBI Taxonomy" id="37862"/>
    <lineage>
        <taxon>Eukaryota</taxon>
        <taxon>Metazoa</taxon>
        <taxon>Ecdysozoa</taxon>
        <taxon>Nematoda</taxon>
        <taxon>Chromadorea</taxon>
        <taxon>Rhabditida</taxon>
        <taxon>Rhabditina</taxon>
        <taxon>Rhabditomorpha</taxon>
        <taxon>Strongyloidea</taxon>
        <taxon>Heterorhabditidae</taxon>
        <taxon>Heterorhabditis</taxon>
    </lineage>
</organism>
<proteinExistence type="predicted"/>
<evidence type="ECO:0000313" key="2">
    <source>
        <dbReference type="WBParaSite" id="Hba_11494"/>
    </source>
</evidence>
<accession>A0A1I7X227</accession>
<dbReference type="SUPFAM" id="SSF54928">
    <property type="entry name" value="RNA-binding domain, RBD"/>
    <property type="match status" value="1"/>
</dbReference>
<evidence type="ECO:0000313" key="1">
    <source>
        <dbReference type="Proteomes" id="UP000095283"/>
    </source>
</evidence>
<dbReference type="Proteomes" id="UP000095283">
    <property type="component" value="Unplaced"/>
</dbReference>
<dbReference type="InterPro" id="IPR035979">
    <property type="entry name" value="RBD_domain_sf"/>
</dbReference>
<dbReference type="WBParaSite" id="Hba_11494">
    <property type="protein sequence ID" value="Hba_11494"/>
    <property type="gene ID" value="Hba_11494"/>
</dbReference>
<name>A0A1I7X227_HETBA</name>
<keyword evidence="1" id="KW-1185">Reference proteome</keyword>
<dbReference type="AlphaFoldDB" id="A0A1I7X227"/>
<sequence>MNYIDNDLADELMKIEDKYGENKKIEGEKVSFLMNCYVSYFNFSLLLIFNQLQQLLADVKHFNYTPIRPVGECIRGRGGAVGIPLGRPINAFPPLAPVVPRMMMGPRGPMLPGLPPGMPPIIPPESAGGPSLGVLRGRGAMTMRGRSAPLGVRSGLFATKLNRIQSSAESGTEVEERIEAQVADENRAVLSENTGGEKEISALSVIMINPLPFRFPVDENSVRMRMGDDGVPTGECMLAIRDPESARNAVSSLAGKCLRGQKVFMHLANP</sequence>